<protein>
    <submittedName>
        <fullName evidence="3">Death-associated protein 1</fullName>
    </submittedName>
</protein>
<feature type="region of interest" description="Disordered" evidence="1">
    <location>
        <begin position="1"/>
        <end position="112"/>
    </location>
</feature>
<evidence type="ECO:0000313" key="3">
    <source>
        <dbReference type="WBParaSite" id="ACRNAN_Path_1138.g4395.t1"/>
    </source>
</evidence>
<dbReference type="Pfam" id="PF15228">
    <property type="entry name" value="DAP"/>
    <property type="match status" value="1"/>
</dbReference>
<keyword evidence="2" id="KW-1185">Reference proteome</keyword>
<feature type="compositionally biased region" description="Basic and acidic residues" evidence="1">
    <location>
        <begin position="28"/>
        <end position="48"/>
    </location>
</feature>
<dbReference type="Proteomes" id="UP000887540">
    <property type="component" value="Unplaced"/>
</dbReference>
<proteinExistence type="predicted"/>
<sequence>MPTEENLKGGHPPAEKLSGGVRIARKEKKSESDKNEAPKINEETKEGSTSEESDLLTSNNVLASSGLAAQTKKDYPPDAVRAYHEKPLPTHQPEQHNGGARKQPQIFQPRKN</sequence>
<evidence type="ECO:0000256" key="1">
    <source>
        <dbReference type="SAM" id="MobiDB-lite"/>
    </source>
</evidence>
<accession>A0A914BW76</accession>
<organism evidence="2 3">
    <name type="scientific">Acrobeloides nanus</name>
    <dbReference type="NCBI Taxonomy" id="290746"/>
    <lineage>
        <taxon>Eukaryota</taxon>
        <taxon>Metazoa</taxon>
        <taxon>Ecdysozoa</taxon>
        <taxon>Nematoda</taxon>
        <taxon>Chromadorea</taxon>
        <taxon>Rhabditida</taxon>
        <taxon>Tylenchina</taxon>
        <taxon>Cephalobomorpha</taxon>
        <taxon>Cephaloboidea</taxon>
        <taxon>Cephalobidae</taxon>
        <taxon>Acrobeloides</taxon>
    </lineage>
</organism>
<evidence type="ECO:0000313" key="2">
    <source>
        <dbReference type="Proteomes" id="UP000887540"/>
    </source>
</evidence>
<name>A0A914BW76_9BILA</name>
<dbReference type="InterPro" id="IPR024130">
    <property type="entry name" value="DAP1/DAPL1"/>
</dbReference>
<reference evidence="3" key="1">
    <citation type="submission" date="2022-11" db="UniProtKB">
        <authorList>
            <consortium name="WormBaseParasite"/>
        </authorList>
    </citation>
    <scope>IDENTIFICATION</scope>
</reference>
<dbReference type="WBParaSite" id="ACRNAN_Path_1138.g4395.t1">
    <property type="protein sequence ID" value="ACRNAN_Path_1138.g4395.t1"/>
    <property type="gene ID" value="ACRNAN_Path_1138.g4395"/>
</dbReference>
<feature type="compositionally biased region" description="Basic and acidic residues" evidence="1">
    <location>
        <begin position="71"/>
        <end position="88"/>
    </location>
</feature>
<dbReference type="AlphaFoldDB" id="A0A914BW76"/>